<dbReference type="AlphaFoldDB" id="A0A218P389"/>
<dbReference type="InterPro" id="IPR015237">
    <property type="entry name" value="Alpha-amylase_C_pro"/>
</dbReference>
<evidence type="ECO:0000313" key="2">
    <source>
        <dbReference type="EMBL" id="ASI99378.1"/>
    </source>
</evidence>
<sequence>MRNGYGNKPGLITYINLGSSRVGRWVYVPKFAGSCIHEYTGNLGGWVDRYVSSGGWVYLEAPAHDPANGEYGYSVWSYCGVG</sequence>
<proteinExistence type="predicted"/>
<dbReference type="InterPro" id="IPR013780">
    <property type="entry name" value="Glyco_hydro_b"/>
</dbReference>
<dbReference type="GO" id="GO:0004553">
    <property type="term" value="F:hydrolase activity, hydrolyzing O-glycosyl compounds"/>
    <property type="evidence" value="ECO:0007669"/>
    <property type="project" value="InterPro"/>
</dbReference>
<keyword evidence="3" id="KW-1185">Reference proteome</keyword>
<dbReference type="SUPFAM" id="SSF51011">
    <property type="entry name" value="Glycosyl hydrolase domain"/>
    <property type="match status" value="1"/>
</dbReference>
<dbReference type="Gene3D" id="2.60.40.1180">
    <property type="entry name" value="Golgi alpha-mannosidase II"/>
    <property type="match status" value="1"/>
</dbReference>
<gene>
    <name evidence="2" type="ORF">A3L02_07325</name>
</gene>
<name>A0A218P389_THECE</name>
<evidence type="ECO:0000259" key="1">
    <source>
        <dbReference type="Pfam" id="PF09154"/>
    </source>
</evidence>
<dbReference type="EMBL" id="CP014854">
    <property type="protein sequence ID" value="ASI99378.1"/>
    <property type="molecule type" value="Genomic_DNA"/>
</dbReference>
<organism evidence="2 3">
    <name type="scientific">Thermococcus celer Vu 13 = JCM 8558</name>
    <dbReference type="NCBI Taxonomy" id="1293037"/>
    <lineage>
        <taxon>Archaea</taxon>
        <taxon>Methanobacteriati</taxon>
        <taxon>Methanobacteriota</taxon>
        <taxon>Thermococci</taxon>
        <taxon>Thermococcales</taxon>
        <taxon>Thermococcaceae</taxon>
        <taxon>Thermococcus</taxon>
    </lineage>
</organism>
<accession>A0A218P389</accession>
<dbReference type="Pfam" id="PF09154">
    <property type="entry name" value="Alpha-amy_C_pro"/>
    <property type="match status" value="1"/>
</dbReference>
<reference evidence="2 3" key="1">
    <citation type="submission" date="2016-03" db="EMBL/GenBank/DDBJ databases">
        <title>Complete genome sequence of Thermococcus celer.</title>
        <authorList>
            <person name="Oger P.M."/>
        </authorList>
    </citation>
    <scope>NUCLEOTIDE SEQUENCE [LARGE SCALE GENOMIC DNA]</scope>
    <source>
        <strain evidence="2 3">Vu 13</strain>
    </source>
</reference>
<protein>
    <recommendedName>
        <fullName evidence="1">Alpha-amylase C-terminal prokaryotic domain-containing protein</fullName>
    </recommendedName>
</protein>
<evidence type="ECO:0000313" key="3">
    <source>
        <dbReference type="Proteomes" id="UP000197156"/>
    </source>
</evidence>
<dbReference type="Proteomes" id="UP000197156">
    <property type="component" value="Chromosome"/>
</dbReference>
<feature type="domain" description="Alpha-amylase C-terminal prokaryotic" evidence="1">
    <location>
        <begin position="11"/>
        <end position="77"/>
    </location>
</feature>
<dbReference type="KEGG" id="tce:A3L02_07325"/>